<protein>
    <submittedName>
        <fullName evidence="1">Uncharacterized protein</fullName>
    </submittedName>
</protein>
<comment type="caution">
    <text evidence="1">The sequence shown here is derived from an EMBL/GenBank/DDBJ whole genome shotgun (WGS) entry which is preliminary data.</text>
</comment>
<dbReference type="Proteomes" id="UP000324800">
    <property type="component" value="Unassembled WGS sequence"/>
</dbReference>
<organism evidence="1 2">
    <name type="scientific">Streblomastix strix</name>
    <dbReference type="NCBI Taxonomy" id="222440"/>
    <lineage>
        <taxon>Eukaryota</taxon>
        <taxon>Metamonada</taxon>
        <taxon>Preaxostyla</taxon>
        <taxon>Oxymonadida</taxon>
        <taxon>Streblomastigidae</taxon>
        <taxon>Streblomastix</taxon>
    </lineage>
</organism>
<evidence type="ECO:0000313" key="2">
    <source>
        <dbReference type="Proteomes" id="UP000324800"/>
    </source>
</evidence>
<accession>A0A5J4TD58</accession>
<reference evidence="1 2" key="1">
    <citation type="submission" date="2019-03" db="EMBL/GenBank/DDBJ databases">
        <title>Single cell metagenomics reveals metabolic interactions within the superorganism composed of flagellate Streblomastix strix and complex community of Bacteroidetes bacteria on its surface.</title>
        <authorList>
            <person name="Treitli S.C."/>
            <person name="Kolisko M."/>
            <person name="Husnik F."/>
            <person name="Keeling P."/>
            <person name="Hampl V."/>
        </authorList>
    </citation>
    <scope>NUCLEOTIDE SEQUENCE [LARGE SCALE GENOMIC DNA]</scope>
    <source>
        <strain evidence="1">ST1C</strain>
    </source>
</reference>
<proteinExistence type="predicted"/>
<name>A0A5J4TD58_9EUKA</name>
<sequence>MATHFSSPTIWNLNPGIKDQINERRDKIQSFSEYGSEQNMHHWWHQRTTAGDLASSKPQIVMELKNKEDKEGRDKQMTEYDEYVNEQEGYQQDDLNVEQKDNIELSDEDDYEEYYEDDEQNAEDIKGSIKLDDKKNQLTNLNNGNKEEDVAKSAVSTNSANFIIPPPIPIITASQI</sequence>
<evidence type="ECO:0000313" key="1">
    <source>
        <dbReference type="EMBL" id="KAA6355743.1"/>
    </source>
</evidence>
<feature type="non-terminal residue" evidence="1">
    <location>
        <position position="176"/>
    </location>
</feature>
<dbReference type="AlphaFoldDB" id="A0A5J4TD58"/>
<gene>
    <name evidence="1" type="ORF">EZS28_048730</name>
</gene>
<dbReference type="EMBL" id="SNRW01034130">
    <property type="protein sequence ID" value="KAA6355743.1"/>
    <property type="molecule type" value="Genomic_DNA"/>
</dbReference>